<dbReference type="InterPro" id="IPR036412">
    <property type="entry name" value="HAD-like_sf"/>
</dbReference>
<dbReference type="NCBIfam" id="TIGR01460">
    <property type="entry name" value="HAD-SF-IIA"/>
    <property type="match status" value="1"/>
</dbReference>
<dbReference type="OrthoDB" id="148966at2"/>
<accession>A0A4R2LZT2</accession>
<dbReference type="GeneID" id="99685517"/>
<dbReference type="NCBIfam" id="TIGR01459">
    <property type="entry name" value="HAD-SF-IIA-hyp4"/>
    <property type="match status" value="1"/>
</dbReference>
<protein>
    <submittedName>
        <fullName evidence="1">HAD superfamily hydrolase (TIGR01459 family)</fullName>
    </submittedName>
</protein>
<dbReference type="InterPro" id="IPR006357">
    <property type="entry name" value="HAD-SF_hydro_IIA"/>
</dbReference>
<dbReference type="Pfam" id="PF13344">
    <property type="entry name" value="Hydrolase_6"/>
    <property type="match status" value="1"/>
</dbReference>
<sequence>MRQAMRPSPTPRPAARPALALRQPAPRARRFADACPRLAALVDCFDVFVVDIWGVLVDGQRCLPGAPMALQGLLDAGKAVVLATNSSRRADEVTLALRSMGLSCAARVPVVSSGELAYESVCADWLPNAMRVWVLGRQPGSDWIHAVGCPAATGPEDADAVFVWGIVDADLDGRLADRLGRAAAAGLPMICSNPDREVSIGGVRHLAAGVLAARYESLGGRVRWLGKPDPQVFRRAVGIAGRAGTQRVVVIGDSLDTDVAGAHAAGYPAVWVSAAGSAAPAGVSLFAVFERFAC</sequence>
<dbReference type="PANTHER" id="PTHR19288">
    <property type="entry name" value="4-NITROPHENYLPHOSPHATASE-RELATED"/>
    <property type="match status" value="1"/>
</dbReference>
<dbReference type="InterPro" id="IPR023214">
    <property type="entry name" value="HAD_sf"/>
</dbReference>
<dbReference type="GO" id="GO:0016791">
    <property type="term" value="F:phosphatase activity"/>
    <property type="evidence" value="ECO:0007669"/>
    <property type="project" value="TreeGrafter"/>
</dbReference>
<dbReference type="InterPro" id="IPR006356">
    <property type="entry name" value="HAD-SF_hydro_IIA_hyp3"/>
</dbReference>
<dbReference type="RefSeq" id="WP_132649037.1">
    <property type="nucleotide sequence ID" value="NZ_CP181386.1"/>
</dbReference>
<proteinExistence type="predicted"/>
<dbReference type="SUPFAM" id="SSF56784">
    <property type="entry name" value="HAD-like"/>
    <property type="match status" value="1"/>
</dbReference>
<name>A0A4R2LZT2_RUBGE</name>
<comment type="caution">
    <text evidence="1">The sequence shown here is derived from an EMBL/GenBank/DDBJ whole genome shotgun (WGS) entry which is preliminary data.</text>
</comment>
<dbReference type="EMBL" id="SLXD01000014">
    <property type="protein sequence ID" value="TCO99721.1"/>
    <property type="molecule type" value="Genomic_DNA"/>
</dbReference>
<dbReference type="Proteomes" id="UP000295106">
    <property type="component" value="Unassembled WGS sequence"/>
</dbReference>
<gene>
    <name evidence="1" type="ORF">EV684_11418</name>
</gene>
<dbReference type="AlphaFoldDB" id="A0A4R2LZT2"/>
<dbReference type="GO" id="GO:0005737">
    <property type="term" value="C:cytoplasm"/>
    <property type="evidence" value="ECO:0007669"/>
    <property type="project" value="TreeGrafter"/>
</dbReference>
<dbReference type="Gene3D" id="3.40.50.1000">
    <property type="entry name" value="HAD superfamily/HAD-like"/>
    <property type="match status" value="2"/>
</dbReference>
<reference evidence="1 2" key="1">
    <citation type="submission" date="2019-03" db="EMBL/GenBank/DDBJ databases">
        <title>Genomic Encyclopedia of Type Strains, Phase IV (KMG-IV): sequencing the most valuable type-strain genomes for metagenomic binning, comparative biology and taxonomic classification.</title>
        <authorList>
            <person name="Goeker M."/>
        </authorList>
    </citation>
    <scope>NUCLEOTIDE SEQUENCE [LARGE SCALE GENOMIC DNA]</scope>
    <source>
        <strain evidence="1 2">DSM 1709</strain>
    </source>
</reference>
<evidence type="ECO:0000313" key="2">
    <source>
        <dbReference type="Proteomes" id="UP000295106"/>
    </source>
</evidence>
<keyword evidence="1" id="KW-0378">Hydrolase</keyword>
<dbReference type="PANTHER" id="PTHR19288:SF90">
    <property type="entry name" value="OS08G0542600 PROTEIN"/>
    <property type="match status" value="1"/>
</dbReference>
<organism evidence="1 2">
    <name type="scientific">Rubrivivax gelatinosus</name>
    <name type="common">Rhodocyclus gelatinosus</name>
    <name type="synonym">Rhodopseudomonas gelatinosa</name>
    <dbReference type="NCBI Taxonomy" id="28068"/>
    <lineage>
        <taxon>Bacteria</taxon>
        <taxon>Pseudomonadati</taxon>
        <taxon>Pseudomonadota</taxon>
        <taxon>Betaproteobacteria</taxon>
        <taxon>Burkholderiales</taxon>
        <taxon>Sphaerotilaceae</taxon>
        <taxon>Rubrivivax</taxon>
    </lineage>
</organism>
<dbReference type="Pfam" id="PF13242">
    <property type="entry name" value="Hydrolase_like"/>
    <property type="match status" value="1"/>
</dbReference>
<evidence type="ECO:0000313" key="1">
    <source>
        <dbReference type="EMBL" id="TCO99721.1"/>
    </source>
</evidence>